<protein>
    <submittedName>
        <fullName evidence="3">2TM domain-containing protein</fullName>
    </submittedName>
</protein>
<dbReference type="Pfam" id="PF13239">
    <property type="entry name" value="2TM"/>
    <property type="match status" value="1"/>
</dbReference>
<dbReference type="RefSeq" id="WP_200503252.1">
    <property type="nucleotide sequence ID" value="NZ_JAEDAJ010000008.1"/>
</dbReference>
<evidence type="ECO:0000313" key="4">
    <source>
        <dbReference type="Proteomes" id="UP000612352"/>
    </source>
</evidence>
<accession>A0ABS1BCL7</accession>
<keyword evidence="1" id="KW-0472">Membrane</keyword>
<gene>
    <name evidence="3" type="ORF">I8D64_13230</name>
</gene>
<dbReference type="Proteomes" id="UP000612352">
    <property type="component" value="Unassembled WGS sequence"/>
</dbReference>
<keyword evidence="1" id="KW-0812">Transmembrane</keyword>
<keyword evidence="1" id="KW-1133">Transmembrane helix</keyword>
<organism evidence="3 4">
    <name type="scientific">Brachybacterium halotolerans</name>
    <dbReference type="NCBI Taxonomy" id="2795215"/>
    <lineage>
        <taxon>Bacteria</taxon>
        <taxon>Bacillati</taxon>
        <taxon>Actinomycetota</taxon>
        <taxon>Actinomycetes</taxon>
        <taxon>Micrococcales</taxon>
        <taxon>Dermabacteraceae</taxon>
        <taxon>Brachybacterium</taxon>
    </lineage>
</organism>
<proteinExistence type="predicted"/>
<reference evidence="3 4" key="1">
    <citation type="submission" date="2020-12" db="EMBL/GenBank/DDBJ databases">
        <title>Brachybacterium sp. MASK1Z-5, whole genome shotgun sequence.</title>
        <authorList>
            <person name="Tuo L."/>
        </authorList>
    </citation>
    <scope>NUCLEOTIDE SEQUENCE [LARGE SCALE GENOMIC DNA]</scope>
    <source>
        <strain evidence="3 4">MASK1Z-5</strain>
    </source>
</reference>
<evidence type="ECO:0000313" key="3">
    <source>
        <dbReference type="EMBL" id="MBK0332358.1"/>
    </source>
</evidence>
<comment type="caution">
    <text evidence="3">The sequence shown here is derived from an EMBL/GenBank/DDBJ whole genome shotgun (WGS) entry which is preliminary data.</text>
</comment>
<keyword evidence="4" id="KW-1185">Reference proteome</keyword>
<feature type="transmembrane region" description="Helical" evidence="1">
    <location>
        <begin position="33"/>
        <end position="53"/>
    </location>
</feature>
<evidence type="ECO:0000256" key="1">
    <source>
        <dbReference type="SAM" id="Phobius"/>
    </source>
</evidence>
<evidence type="ECO:0000259" key="2">
    <source>
        <dbReference type="Pfam" id="PF13239"/>
    </source>
</evidence>
<feature type="domain" description="2TM" evidence="2">
    <location>
        <begin position="22"/>
        <end position="83"/>
    </location>
</feature>
<name>A0ABS1BCL7_9MICO</name>
<feature type="transmembrane region" description="Helical" evidence="1">
    <location>
        <begin position="59"/>
        <end position="86"/>
    </location>
</feature>
<sequence length="102" mass="11609">MDRFDDSFPRSDSSEAETDLRRRAVDRLHARRNLVMSLAVYVVVNGMLVVFWARNGGGFFWPFFPIAFWGIGLLWQVLGVFGGGVSEERIQAEMRRLGGEGR</sequence>
<dbReference type="EMBL" id="JAEDAJ010000008">
    <property type="protein sequence ID" value="MBK0332358.1"/>
    <property type="molecule type" value="Genomic_DNA"/>
</dbReference>
<dbReference type="InterPro" id="IPR025698">
    <property type="entry name" value="2TM_dom"/>
</dbReference>